<comment type="function">
    <text evidence="6">Binds directly to 16S ribosomal RNA.</text>
</comment>
<proteinExistence type="inferred from homology"/>
<accession>A0A1F4USX4</accession>
<sequence length="126" mass="14013">MLSYAGDMPNTMSAAKALRQSNKKRQHNLYWKKRISDVRKQISHLLQTKNLNADILNKELSLLAKALDKAAKEKVIHKNKANRLKSRYARKITVQLKKSSGEASKEASAPATTAAAGRKKSARAKS</sequence>
<evidence type="ECO:0000313" key="10">
    <source>
        <dbReference type="Proteomes" id="UP000177371"/>
    </source>
</evidence>
<protein>
    <recommendedName>
        <fullName evidence="5 6">Small ribosomal subunit protein bS20</fullName>
    </recommendedName>
</protein>
<dbReference type="InterPro" id="IPR002583">
    <property type="entry name" value="Ribosomal_bS20"/>
</dbReference>
<gene>
    <name evidence="6" type="primary">rpsT</name>
    <name evidence="9" type="ORF">A2W32_05545</name>
</gene>
<dbReference type="NCBIfam" id="TIGR00029">
    <property type="entry name" value="S20"/>
    <property type="match status" value="1"/>
</dbReference>
<evidence type="ECO:0000313" key="9">
    <source>
        <dbReference type="EMBL" id="OGC48064.1"/>
    </source>
</evidence>
<dbReference type="GO" id="GO:0006412">
    <property type="term" value="P:translation"/>
    <property type="evidence" value="ECO:0007669"/>
    <property type="project" value="UniProtKB-UniRule"/>
</dbReference>
<comment type="similarity">
    <text evidence="6">Belongs to the bacterial ribosomal protein bS20 family.</text>
</comment>
<keyword evidence="3 6" id="KW-0689">Ribosomal protein</keyword>
<dbReference type="Proteomes" id="UP000177371">
    <property type="component" value="Unassembled WGS sequence"/>
</dbReference>
<evidence type="ECO:0000256" key="5">
    <source>
        <dbReference type="ARBA" id="ARBA00035136"/>
    </source>
</evidence>
<keyword evidence="2 6" id="KW-0694">RNA-binding</keyword>
<dbReference type="GO" id="GO:0005840">
    <property type="term" value="C:ribosome"/>
    <property type="evidence" value="ECO:0007669"/>
    <property type="project" value="UniProtKB-KW"/>
</dbReference>
<comment type="caution">
    <text evidence="9">The sequence shown here is derived from an EMBL/GenBank/DDBJ whole genome shotgun (WGS) entry which is preliminary data.</text>
</comment>
<dbReference type="SUPFAM" id="SSF46992">
    <property type="entry name" value="Ribosomal protein S20"/>
    <property type="match status" value="1"/>
</dbReference>
<dbReference type="GO" id="GO:1990904">
    <property type="term" value="C:ribonucleoprotein complex"/>
    <property type="evidence" value="ECO:0007669"/>
    <property type="project" value="UniProtKB-KW"/>
</dbReference>
<dbReference type="AlphaFoldDB" id="A0A1F4USX4"/>
<reference evidence="9 10" key="1">
    <citation type="journal article" date="2016" name="Nat. Commun.">
        <title>Thousands of microbial genomes shed light on interconnected biogeochemical processes in an aquifer system.</title>
        <authorList>
            <person name="Anantharaman K."/>
            <person name="Brown C.T."/>
            <person name="Hug L.A."/>
            <person name="Sharon I."/>
            <person name="Castelle C.J."/>
            <person name="Probst A.J."/>
            <person name="Thomas B.C."/>
            <person name="Singh A."/>
            <person name="Wilkins M.J."/>
            <person name="Karaoz U."/>
            <person name="Brodie E.L."/>
            <person name="Williams K.H."/>
            <person name="Hubbard S.S."/>
            <person name="Banfield J.F."/>
        </authorList>
    </citation>
    <scope>NUCLEOTIDE SEQUENCE [LARGE SCALE GENOMIC DNA]</scope>
</reference>
<evidence type="ECO:0000256" key="6">
    <source>
        <dbReference type="HAMAP-Rule" id="MF_00500"/>
    </source>
</evidence>
<dbReference type="EMBL" id="MEUT01000078">
    <property type="protein sequence ID" value="OGC48064.1"/>
    <property type="molecule type" value="Genomic_DNA"/>
</dbReference>
<dbReference type="InterPro" id="IPR036510">
    <property type="entry name" value="Ribosomal_bS20_sf"/>
</dbReference>
<feature type="coiled-coil region" evidence="7">
    <location>
        <begin position="53"/>
        <end position="87"/>
    </location>
</feature>
<feature type="region of interest" description="Disordered" evidence="8">
    <location>
        <begin position="96"/>
        <end position="126"/>
    </location>
</feature>
<evidence type="ECO:0000256" key="7">
    <source>
        <dbReference type="SAM" id="Coils"/>
    </source>
</evidence>
<evidence type="ECO:0000256" key="1">
    <source>
        <dbReference type="ARBA" id="ARBA00022730"/>
    </source>
</evidence>
<name>A0A1F4USX4_UNCKA</name>
<dbReference type="STRING" id="1802610.A2W32_05545"/>
<feature type="compositionally biased region" description="Basic residues" evidence="8">
    <location>
        <begin position="117"/>
        <end position="126"/>
    </location>
</feature>
<keyword evidence="4 6" id="KW-0687">Ribonucleoprotein</keyword>
<dbReference type="GO" id="GO:0003735">
    <property type="term" value="F:structural constituent of ribosome"/>
    <property type="evidence" value="ECO:0007669"/>
    <property type="project" value="InterPro"/>
</dbReference>
<evidence type="ECO:0000256" key="4">
    <source>
        <dbReference type="ARBA" id="ARBA00023274"/>
    </source>
</evidence>
<organism evidence="9 10">
    <name type="scientific">candidate division WWE3 bacterium RBG_16_37_10</name>
    <dbReference type="NCBI Taxonomy" id="1802610"/>
    <lineage>
        <taxon>Bacteria</taxon>
        <taxon>Katanobacteria</taxon>
    </lineage>
</organism>
<dbReference type="Pfam" id="PF01649">
    <property type="entry name" value="Ribosomal_S20p"/>
    <property type="match status" value="1"/>
</dbReference>
<dbReference type="HAMAP" id="MF_00500">
    <property type="entry name" value="Ribosomal_bS20"/>
    <property type="match status" value="1"/>
</dbReference>
<keyword evidence="1 6" id="KW-0699">rRNA-binding</keyword>
<dbReference type="Gene3D" id="1.20.58.110">
    <property type="entry name" value="Ribosomal protein S20"/>
    <property type="match status" value="1"/>
</dbReference>
<feature type="compositionally biased region" description="Low complexity" evidence="8">
    <location>
        <begin position="106"/>
        <end position="116"/>
    </location>
</feature>
<evidence type="ECO:0000256" key="3">
    <source>
        <dbReference type="ARBA" id="ARBA00022980"/>
    </source>
</evidence>
<keyword evidence="7" id="KW-0175">Coiled coil</keyword>
<dbReference type="GO" id="GO:0019843">
    <property type="term" value="F:rRNA binding"/>
    <property type="evidence" value="ECO:0007669"/>
    <property type="project" value="UniProtKB-UniRule"/>
</dbReference>
<evidence type="ECO:0000256" key="8">
    <source>
        <dbReference type="SAM" id="MobiDB-lite"/>
    </source>
</evidence>
<evidence type="ECO:0000256" key="2">
    <source>
        <dbReference type="ARBA" id="ARBA00022884"/>
    </source>
</evidence>